<dbReference type="GO" id="GO:0009267">
    <property type="term" value="P:cellular response to starvation"/>
    <property type="evidence" value="ECO:0000318"/>
    <property type="project" value="GO_Central"/>
</dbReference>
<dbReference type="PRINTS" id="PR01547">
    <property type="entry name" value="YEAST176DUF"/>
</dbReference>
<dbReference type="Gene3D" id="1.25.10.10">
    <property type="entry name" value="Leucine-rich Repeat Variant"/>
    <property type="match status" value="1"/>
</dbReference>
<feature type="domain" description="Raptor N-terminal CASPase-like" evidence="4">
    <location>
        <begin position="11"/>
        <end position="163"/>
    </location>
</feature>
<evidence type="ECO:0000259" key="4">
    <source>
        <dbReference type="SMART" id="SM01302"/>
    </source>
</evidence>
<protein>
    <recommendedName>
        <fullName evidence="4">Raptor N-terminal CASPase-like domain-containing protein</fullName>
    </recommendedName>
</protein>
<dbReference type="VEuPathDB" id="TrichDB:TVAGG3_0281710"/>
<reference evidence="5" key="1">
    <citation type="submission" date="2006-10" db="EMBL/GenBank/DDBJ databases">
        <authorList>
            <person name="Amadeo P."/>
            <person name="Zhao Q."/>
            <person name="Wortman J."/>
            <person name="Fraser-Liggett C."/>
            <person name="Carlton J."/>
        </authorList>
    </citation>
    <scope>NUCLEOTIDE SEQUENCE</scope>
    <source>
        <strain evidence="5">G3</strain>
    </source>
</reference>
<dbReference type="InterPro" id="IPR016024">
    <property type="entry name" value="ARM-type_fold"/>
</dbReference>
<dbReference type="Pfam" id="PF13646">
    <property type="entry name" value="HEAT_2"/>
    <property type="match status" value="1"/>
</dbReference>
<dbReference type="InterPro" id="IPR029347">
    <property type="entry name" value="Raptor_N"/>
</dbReference>
<dbReference type="SMR" id="A2DYB3"/>
<proteinExistence type="predicted"/>
<dbReference type="GO" id="GO:0010506">
    <property type="term" value="P:regulation of autophagy"/>
    <property type="evidence" value="ECO:0000318"/>
    <property type="project" value="GO_Central"/>
</dbReference>
<sequence length="619" mass="70115">MPSFNQPQPACNKTKAVLSFLCLFDGLRNPSIRRLVRKPRTVIQRPLLTFDPTYYAPQTKHVVQDVYRAAIQCPCEMIVDPSAQNVLAMLRKHASSMPPQRILIHYFGHGCHPPTEDGSLYFFSDDRSRYKPIKVITILATCPCPLCVIIDAPGAACLTKHFASKSDSFIFFACAASEMLPMSTDAPLDLFSSCLLTPYETALWFHRRHHSNVIEQEGCATQKSPHIIQKFLETILEAILFDSQSQSVFDKFHLDPSVFTITRGFVLAQRIYNSFNLHPSTFPELKNMSNHDLWGMWDTALDCFLTMPLERSLSTVFNLFSKSFANFPTTDTLPIFSFFMNTDFHRDAEKILLNYIDKTENAASTLARTSIPDIIAMSERPSATALVIVAKTISVEKVTPFENYSSLTFTQSKDPGVLKAGFLDVCLSMSLSNLNSFSKLMTVCVDKANVCCPYSALLMGMLLNRASRLMQIPEWFSSFSPLVKSRKSDVRASICFLMSNAREREAIDLVRNMMDDTNAVVRCQSVWSMAKLLISNDEIEKSEYIEKLRDMKNDEDQYVRESVDVVLLCLESQNEEYQLPEDTILIQRLTCNVNALGFMQRFESDAFLCDPNANNKNNC</sequence>
<dbReference type="KEGG" id="tva:4772582"/>
<dbReference type="SUPFAM" id="SSF48371">
    <property type="entry name" value="ARM repeat"/>
    <property type="match status" value="2"/>
</dbReference>
<dbReference type="OrthoDB" id="10262360at2759"/>
<dbReference type="Pfam" id="PF14538">
    <property type="entry name" value="Raptor_N"/>
    <property type="match status" value="1"/>
</dbReference>
<dbReference type="GO" id="GO:0030674">
    <property type="term" value="F:protein-macromolecule adaptor activity"/>
    <property type="evidence" value="ECO:0000318"/>
    <property type="project" value="GO_Central"/>
</dbReference>
<organism evidence="5 6">
    <name type="scientific">Trichomonas vaginalis (strain ATCC PRA-98 / G3)</name>
    <dbReference type="NCBI Taxonomy" id="412133"/>
    <lineage>
        <taxon>Eukaryota</taxon>
        <taxon>Metamonada</taxon>
        <taxon>Parabasalia</taxon>
        <taxon>Trichomonadida</taxon>
        <taxon>Trichomonadidae</taxon>
        <taxon>Trichomonas</taxon>
    </lineage>
</organism>
<dbReference type="InParanoid" id="A2DYB3"/>
<dbReference type="eggNOG" id="KOG1517">
    <property type="taxonomic scope" value="Eukaryota"/>
</dbReference>
<dbReference type="RefSeq" id="XP_001326813.1">
    <property type="nucleotide sequence ID" value="XM_001326778.1"/>
</dbReference>
<evidence type="ECO:0000256" key="1">
    <source>
        <dbReference type="ARBA" id="ARBA00022574"/>
    </source>
</evidence>
<dbReference type="VEuPathDB" id="TrichDB:TVAG_393170"/>
<evidence type="ECO:0000313" key="6">
    <source>
        <dbReference type="Proteomes" id="UP000001542"/>
    </source>
</evidence>
<keyword evidence="2" id="KW-0677">Repeat</keyword>
<accession>A2DYB3</accession>
<dbReference type="GO" id="GO:0031931">
    <property type="term" value="C:TORC1 complex"/>
    <property type="evidence" value="ECO:0000318"/>
    <property type="project" value="GO_Central"/>
</dbReference>
<reference evidence="5" key="2">
    <citation type="journal article" date="2007" name="Science">
        <title>Draft genome sequence of the sexually transmitted pathogen Trichomonas vaginalis.</title>
        <authorList>
            <person name="Carlton J.M."/>
            <person name="Hirt R.P."/>
            <person name="Silva J.C."/>
            <person name="Delcher A.L."/>
            <person name="Schatz M."/>
            <person name="Zhao Q."/>
            <person name="Wortman J.R."/>
            <person name="Bidwell S.L."/>
            <person name="Alsmark U.C.M."/>
            <person name="Besteiro S."/>
            <person name="Sicheritz-Ponten T."/>
            <person name="Noel C.J."/>
            <person name="Dacks J.B."/>
            <person name="Foster P.G."/>
            <person name="Simillion C."/>
            <person name="Van de Peer Y."/>
            <person name="Miranda-Saavedra D."/>
            <person name="Barton G.J."/>
            <person name="Westrop G.D."/>
            <person name="Mueller S."/>
            <person name="Dessi D."/>
            <person name="Fiori P.L."/>
            <person name="Ren Q."/>
            <person name="Paulsen I."/>
            <person name="Zhang H."/>
            <person name="Bastida-Corcuera F.D."/>
            <person name="Simoes-Barbosa A."/>
            <person name="Brown M.T."/>
            <person name="Hayes R.D."/>
            <person name="Mukherjee M."/>
            <person name="Okumura C.Y."/>
            <person name="Schneider R."/>
            <person name="Smith A.J."/>
            <person name="Vanacova S."/>
            <person name="Villalvazo M."/>
            <person name="Haas B.J."/>
            <person name="Pertea M."/>
            <person name="Feldblyum T.V."/>
            <person name="Utterback T.R."/>
            <person name="Shu C.L."/>
            <person name="Osoegawa K."/>
            <person name="de Jong P.J."/>
            <person name="Hrdy I."/>
            <person name="Horvathova L."/>
            <person name="Zubacova Z."/>
            <person name="Dolezal P."/>
            <person name="Malik S.B."/>
            <person name="Logsdon J.M. Jr."/>
            <person name="Henze K."/>
            <person name="Gupta A."/>
            <person name="Wang C.C."/>
            <person name="Dunne R.L."/>
            <person name="Upcroft J.A."/>
            <person name="Upcroft P."/>
            <person name="White O."/>
            <person name="Salzberg S.L."/>
            <person name="Tang P."/>
            <person name="Chiu C.-H."/>
            <person name="Lee Y.-S."/>
            <person name="Embley T.M."/>
            <person name="Coombs G.H."/>
            <person name="Mottram J.C."/>
            <person name="Tachezy J."/>
            <person name="Fraser-Liggett C.M."/>
            <person name="Johnson P.J."/>
        </authorList>
    </citation>
    <scope>NUCLEOTIDE SEQUENCE [LARGE SCALE GENOMIC DNA]</scope>
    <source>
        <strain evidence="5">G3</strain>
    </source>
</reference>
<dbReference type="GO" id="GO:0005737">
    <property type="term" value="C:cytoplasm"/>
    <property type="evidence" value="ECO:0000318"/>
    <property type="project" value="GO_Central"/>
</dbReference>
<dbReference type="EMBL" id="DS113268">
    <property type="protein sequence ID" value="EAY14590.1"/>
    <property type="molecule type" value="Genomic_DNA"/>
</dbReference>
<dbReference type="STRING" id="5722.A2DYB3"/>
<dbReference type="InterPro" id="IPR004083">
    <property type="entry name" value="Raptor"/>
</dbReference>
<gene>
    <name evidence="5" type="ORF">TVAG_393170</name>
</gene>
<dbReference type="SMART" id="SM01302">
    <property type="entry name" value="Raptor_N"/>
    <property type="match status" value="1"/>
</dbReference>
<dbReference type="Proteomes" id="UP000001542">
    <property type="component" value="Unassembled WGS sequence"/>
</dbReference>
<keyword evidence="6" id="KW-1185">Reference proteome</keyword>
<dbReference type="PANTHER" id="PTHR12848">
    <property type="entry name" value="REGULATORY-ASSOCIATED PROTEIN OF MTOR"/>
    <property type="match status" value="1"/>
</dbReference>
<keyword evidence="1" id="KW-0853">WD repeat</keyword>
<evidence type="ECO:0000313" key="5">
    <source>
        <dbReference type="EMBL" id="EAY14590.1"/>
    </source>
</evidence>
<dbReference type="AlphaFoldDB" id="A2DYB3"/>
<dbReference type="InterPro" id="IPR011989">
    <property type="entry name" value="ARM-like"/>
</dbReference>
<dbReference type="GO" id="GO:0071230">
    <property type="term" value="P:cellular response to amino acid stimulus"/>
    <property type="evidence" value="ECO:0000318"/>
    <property type="project" value="GO_Central"/>
</dbReference>
<name>A2DYB3_TRIV3</name>
<dbReference type="GO" id="GO:0030307">
    <property type="term" value="P:positive regulation of cell growth"/>
    <property type="evidence" value="ECO:0000318"/>
    <property type="project" value="GO_Central"/>
</dbReference>
<keyword evidence="3" id="KW-0175">Coiled coil</keyword>
<feature type="coiled-coil region" evidence="3">
    <location>
        <begin position="534"/>
        <end position="561"/>
    </location>
</feature>
<dbReference type="FunFam" id="1.25.10.10:FF:001141">
    <property type="entry name" value="Uncharacterized protein"/>
    <property type="match status" value="1"/>
</dbReference>
<evidence type="ECO:0000256" key="3">
    <source>
        <dbReference type="SAM" id="Coils"/>
    </source>
</evidence>
<dbReference type="PANTHER" id="PTHR12848:SF16">
    <property type="entry name" value="REGULATORY-ASSOCIATED PROTEIN OF MTOR"/>
    <property type="match status" value="1"/>
</dbReference>
<evidence type="ECO:0000256" key="2">
    <source>
        <dbReference type="ARBA" id="ARBA00022737"/>
    </source>
</evidence>
<dbReference type="GO" id="GO:0031929">
    <property type="term" value="P:TOR signaling"/>
    <property type="evidence" value="ECO:0000318"/>
    <property type="project" value="GO_Central"/>
</dbReference>